<protein>
    <submittedName>
        <fullName evidence="1">Uncharacterized protein</fullName>
    </submittedName>
</protein>
<accession>A0AAV7TZA8</accession>
<sequence>MGVCSCYLSLLVLEDGWVTAPARINTTGFSWSLSSCWAACAALPLPAGKRARMTGLPTSPGDTGCTKLTDVTLSLKEPSRLAPEVHGALQSPDKLDAILVTIKTPLTLLEVNVDTVAEEIRLIRQDHQKLVEQVTHTECSLTDLQPQVSDLRKQMWGLTERVQFLKACTEDTDELSGCQGV</sequence>
<evidence type="ECO:0000313" key="2">
    <source>
        <dbReference type="Proteomes" id="UP001066276"/>
    </source>
</evidence>
<name>A0AAV7TZA8_PLEWA</name>
<evidence type="ECO:0000313" key="1">
    <source>
        <dbReference type="EMBL" id="KAJ1181850.1"/>
    </source>
</evidence>
<gene>
    <name evidence="1" type="ORF">NDU88_007049</name>
</gene>
<organism evidence="1 2">
    <name type="scientific">Pleurodeles waltl</name>
    <name type="common">Iberian ribbed newt</name>
    <dbReference type="NCBI Taxonomy" id="8319"/>
    <lineage>
        <taxon>Eukaryota</taxon>
        <taxon>Metazoa</taxon>
        <taxon>Chordata</taxon>
        <taxon>Craniata</taxon>
        <taxon>Vertebrata</taxon>
        <taxon>Euteleostomi</taxon>
        <taxon>Amphibia</taxon>
        <taxon>Batrachia</taxon>
        <taxon>Caudata</taxon>
        <taxon>Salamandroidea</taxon>
        <taxon>Salamandridae</taxon>
        <taxon>Pleurodelinae</taxon>
        <taxon>Pleurodeles</taxon>
    </lineage>
</organism>
<dbReference type="AlphaFoldDB" id="A0AAV7TZA8"/>
<keyword evidence="2" id="KW-1185">Reference proteome</keyword>
<dbReference type="EMBL" id="JANPWB010000006">
    <property type="protein sequence ID" value="KAJ1181850.1"/>
    <property type="molecule type" value="Genomic_DNA"/>
</dbReference>
<reference evidence="1" key="1">
    <citation type="journal article" date="2022" name="bioRxiv">
        <title>Sequencing and chromosome-scale assembly of the giantPleurodeles waltlgenome.</title>
        <authorList>
            <person name="Brown T."/>
            <person name="Elewa A."/>
            <person name="Iarovenko S."/>
            <person name="Subramanian E."/>
            <person name="Araus A.J."/>
            <person name="Petzold A."/>
            <person name="Susuki M."/>
            <person name="Suzuki K.-i.T."/>
            <person name="Hayashi T."/>
            <person name="Toyoda A."/>
            <person name="Oliveira C."/>
            <person name="Osipova E."/>
            <person name="Leigh N.D."/>
            <person name="Simon A."/>
            <person name="Yun M.H."/>
        </authorList>
    </citation>
    <scope>NUCLEOTIDE SEQUENCE</scope>
    <source>
        <strain evidence="1">20211129_DDA</strain>
        <tissue evidence="1">Liver</tissue>
    </source>
</reference>
<comment type="caution">
    <text evidence="1">The sequence shown here is derived from an EMBL/GenBank/DDBJ whole genome shotgun (WGS) entry which is preliminary data.</text>
</comment>
<proteinExistence type="predicted"/>
<dbReference type="Proteomes" id="UP001066276">
    <property type="component" value="Chromosome 3_2"/>
</dbReference>